<keyword evidence="2" id="KW-0813">Transport</keyword>
<dbReference type="InterPro" id="IPR050763">
    <property type="entry name" value="ABC_transporter_ATP-binding"/>
</dbReference>
<sequence>MILNVNNLNKAYGSKTILNNISFKVEENKILAVMGPNGVGKTTLLEILMTLKPWNSGEVELIGMDLSKAANLSKIRSNIGVVFQEGGMYAYLKIAEILDLFASFHNISEERVRHVIEIFSLESHLNVKFEKLSGGWKKRILLACAFLNSPKILFLDEPTTGLDPEATNDLWTNISVAKEQGATIILSTHSLEEVDMYADEVIILNKGMIAERGNPRELKHKHGTLYFKEAYFNVIKERKAANE</sequence>
<dbReference type="AlphaFoldDB" id="A0A161RIU7"/>
<evidence type="ECO:0000256" key="4">
    <source>
        <dbReference type="ARBA" id="ARBA00022840"/>
    </source>
</evidence>
<organism evidence="5 6">
    <name type="scientific">Rossellomorea marisflavi</name>
    <dbReference type="NCBI Taxonomy" id="189381"/>
    <lineage>
        <taxon>Bacteria</taxon>
        <taxon>Bacillati</taxon>
        <taxon>Bacillota</taxon>
        <taxon>Bacilli</taxon>
        <taxon>Bacillales</taxon>
        <taxon>Bacillaceae</taxon>
        <taxon>Rossellomorea</taxon>
    </lineage>
</organism>
<dbReference type="InterPro" id="IPR003593">
    <property type="entry name" value="AAA+_ATPase"/>
</dbReference>
<dbReference type="InterPro" id="IPR017871">
    <property type="entry name" value="ABC_transporter-like_CS"/>
</dbReference>
<dbReference type="GO" id="GO:0016887">
    <property type="term" value="F:ATP hydrolysis activity"/>
    <property type="evidence" value="ECO:0007669"/>
    <property type="project" value="InterPro"/>
</dbReference>
<dbReference type="RefSeq" id="WP_053072233.1">
    <property type="nucleotide sequence ID" value="NZ_BSED01000011.1"/>
</dbReference>
<dbReference type="GO" id="GO:0005524">
    <property type="term" value="F:ATP binding"/>
    <property type="evidence" value="ECO:0007669"/>
    <property type="project" value="UniProtKB-KW"/>
</dbReference>
<comment type="caution">
    <text evidence="5">The sequence shown here is derived from an EMBL/GenBank/DDBJ whole genome shotgun (WGS) entry which is preliminary data.</text>
</comment>
<evidence type="ECO:0000256" key="1">
    <source>
        <dbReference type="ARBA" id="ARBA00005417"/>
    </source>
</evidence>
<dbReference type="InterPro" id="IPR003439">
    <property type="entry name" value="ABC_transporter-like_ATP-bd"/>
</dbReference>
<comment type="similarity">
    <text evidence="1">Belongs to the ABC transporter superfamily.</text>
</comment>
<keyword evidence="4" id="KW-0067">ATP-binding</keyword>
<dbReference type="CDD" id="cd03230">
    <property type="entry name" value="ABC_DR_subfamily_A"/>
    <property type="match status" value="1"/>
</dbReference>
<dbReference type="SMART" id="SM00382">
    <property type="entry name" value="AAA"/>
    <property type="match status" value="1"/>
</dbReference>
<keyword evidence="3" id="KW-0547">Nucleotide-binding</keyword>
<dbReference type="PANTHER" id="PTHR42711:SF5">
    <property type="entry name" value="ABC TRANSPORTER ATP-BINDING PROTEIN NATA"/>
    <property type="match status" value="1"/>
</dbReference>
<accession>A0A161RIU7</accession>
<dbReference type="OrthoDB" id="9804819at2"/>
<evidence type="ECO:0000256" key="2">
    <source>
        <dbReference type="ARBA" id="ARBA00022448"/>
    </source>
</evidence>
<reference evidence="6" key="1">
    <citation type="submission" date="2016-01" db="EMBL/GenBank/DDBJ databases">
        <title>Whole genome sequencing of Bhargavaea cecembensis T14.</title>
        <authorList>
            <person name="Hong K.W."/>
        </authorList>
    </citation>
    <scope>NUCLEOTIDE SEQUENCE [LARGE SCALE GENOMIC DNA]</scope>
    <source>
        <strain evidence="6">M19</strain>
    </source>
</reference>
<dbReference type="Proteomes" id="UP000076510">
    <property type="component" value="Unassembled WGS sequence"/>
</dbReference>
<gene>
    <name evidence="5" type="ORF">AV649_07555</name>
</gene>
<dbReference type="PROSITE" id="PS00211">
    <property type="entry name" value="ABC_TRANSPORTER_1"/>
    <property type="match status" value="1"/>
</dbReference>
<dbReference type="Gene3D" id="3.40.50.300">
    <property type="entry name" value="P-loop containing nucleotide triphosphate hydrolases"/>
    <property type="match status" value="1"/>
</dbReference>
<dbReference type="SUPFAM" id="SSF52540">
    <property type="entry name" value="P-loop containing nucleoside triphosphate hydrolases"/>
    <property type="match status" value="1"/>
</dbReference>
<dbReference type="InterPro" id="IPR027417">
    <property type="entry name" value="P-loop_NTPase"/>
</dbReference>
<dbReference type="EMBL" id="LQQY01000043">
    <property type="protein sequence ID" value="KZE44475.1"/>
    <property type="molecule type" value="Genomic_DNA"/>
</dbReference>
<protein>
    <submittedName>
        <fullName evidence="5">Uncharacterized protein</fullName>
    </submittedName>
</protein>
<evidence type="ECO:0000313" key="6">
    <source>
        <dbReference type="Proteomes" id="UP000076510"/>
    </source>
</evidence>
<dbReference type="Pfam" id="PF00005">
    <property type="entry name" value="ABC_tran"/>
    <property type="match status" value="1"/>
</dbReference>
<proteinExistence type="inferred from homology"/>
<dbReference type="GeneID" id="89533103"/>
<evidence type="ECO:0000256" key="3">
    <source>
        <dbReference type="ARBA" id="ARBA00022741"/>
    </source>
</evidence>
<name>A0A161RIU7_9BACI</name>
<dbReference type="PANTHER" id="PTHR42711">
    <property type="entry name" value="ABC TRANSPORTER ATP-BINDING PROTEIN"/>
    <property type="match status" value="1"/>
</dbReference>
<dbReference type="PROSITE" id="PS50893">
    <property type="entry name" value="ABC_TRANSPORTER_2"/>
    <property type="match status" value="1"/>
</dbReference>
<evidence type="ECO:0000313" key="5">
    <source>
        <dbReference type="EMBL" id="KZE44475.1"/>
    </source>
</evidence>